<accession>A0ABV2E6Q9</accession>
<comment type="catalytic activity">
    <reaction evidence="11 12">
        <text>uridine(1498) in 16S rRNA + S-adenosyl-L-methionine = N(3)-methyluridine(1498) in 16S rRNA + S-adenosyl-L-homocysteine + H(+)</text>
        <dbReference type="Rhea" id="RHEA:42920"/>
        <dbReference type="Rhea" id="RHEA-COMP:10283"/>
        <dbReference type="Rhea" id="RHEA-COMP:10284"/>
        <dbReference type="ChEBI" id="CHEBI:15378"/>
        <dbReference type="ChEBI" id="CHEBI:57856"/>
        <dbReference type="ChEBI" id="CHEBI:59789"/>
        <dbReference type="ChEBI" id="CHEBI:65315"/>
        <dbReference type="ChEBI" id="CHEBI:74502"/>
        <dbReference type="EC" id="2.1.1.193"/>
    </reaction>
</comment>
<dbReference type="Proteomes" id="UP001549019">
    <property type="component" value="Unassembled WGS sequence"/>
</dbReference>
<evidence type="ECO:0000256" key="3">
    <source>
        <dbReference type="ARBA" id="ARBA00012328"/>
    </source>
</evidence>
<sequence length="241" mass="27353">MQRYFTSEKLNLNEQYEIENEDTHHMLNVMRFRVDDMFEMVDGKKAGYLCKIIGVDGRKVSYMTEGGLEPSTEPPVEITVVCPLLKGEKFEWMLQKSTELGASAFIIYEADRSIVKLDAKKREKRLARFQKVVREASEQSRRFTIPDIRFEGKLHAMDFNDYDSVIIAFEGYAGQKAKSFSNLESIRPGRKIAFIFGPEGGLTEQEVGADTSFVPLSLGPRILRAETAPLYFLAAVSSIVE</sequence>
<dbReference type="InterPro" id="IPR046886">
    <property type="entry name" value="RsmE_MTase_dom"/>
</dbReference>
<evidence type="ECO:0000256" key="7">
    <source>
        <dbReference type="ARBA" id="ARBA00022603"/>
    </source>
</evidence>
<evidence type="ECO:0000256" key="11">
    <source>
        <dbReference type="ARBA" id="ARBA00047944"/>
    </source>
</evidence>
<name>A0ABV2E6Q9_9STAP</name>
<dbReference type="GO" id="GO:0032259">
    <property type="term" value="P:methylation"/>
    <property type="evidence" value="ECO:0007669"/>
    <property type="project" value="UniProtKB-KW"/>
</dbReference>
<dbReference type="SUPFAM" id="SSF88697">
    <property type="entry name" value="PUA domain-like"/>
    <property type="match status" value="1"/>
</dbReference>
<proteinExistence type="inferred from homology"/>
<dbReference type="SUPFAM" id="SSF75217">
    <property type="entry name" value="alpha/beta knot"/>
    <property type="match status" value="1"/>
</dbReference>
<dbReference type="InterPro" id="IPR006700">
    <property type="entry name" value="RsmE"/>
</dbReference>
<comment type="function">
    <text evidence="10 12">Specifically methylates the N3 position of the uracil ring of uridine 1498 (m3U1498) in 16S rRNA. Acts on the fully assembled 30S ribosomal subunit.</text>
</comment>
<evidence type="ECO:0000256" key="5">
    <source>
        <dbReference type="ARBA" id="ARBA00022490"/>
    </source>
</evidence>
<evidence type="ECO:0000256" key="8">
    <source>
        <dbReference type="ARBA" id="ARBA00022679"/>
    </source>
</evidence>
<dbReference type="GO" id="GO:0008168">
    <property type="term" value="F:methyltransferase activity"/>
    <property type="evidence" value="ECO:0007669"/>
    <property type="project" value="UniProtKB-KW"/>
</dbReference>
<dbReference type="InterPro" id="IPR046887">
    <property type="entry name" value="RsmE_PUA-like"/>
</dbReference>
<evidence type="ECO:0000256" key="9">
    <source>
        <dbReference type="ARBA" id="ARBA00022691"/>
    </source>
</evidence>
<dbReference type="PANTHER" id="PTHR30027">
    <property type="entry name" value="RIBOSOMAL RNA SMALL SUBUNIT METHYLTRANSFERASE E"/>
    <property type="match status" value="1"/>
</dbReference>
<evidence type="ECO:0000256" key="2">
    <source>
        <dbReference type="ARBA" id="ARBA00005528"/>
    </source>
</evidence>
<comment type="subcellular location">
    <subcellularLocation>
        <location evidence="1 12">Cytoplasm</location>
    </subcellularLocation>
</comment>
<gene>
    <name evidence="15" type="ORF">ABHD89_000481</name>
</gene>
<dbReference type="InterPro" id="IPR015947">
    <property type="entry name" value="PUA-like_sf"/>
</dbReference>
<comment type="caution">
    <text evidence="15">The sequence shown here is derived from an EMBL/GenBank/DDBJ whole genome shotgun (WGS) entry which is preliminary data.</text>
</comment>
<protein>
    <recommendedName>
        <fullName evidence="4 12">Ribosomal RNA small subunit methyltransferase E</fullName>
        <ecNumber evidence="3 12">2.1.1.193</ecNumber>
    </recommendedName>
</protein>
<dbReference type="PANTHER" id="PTHR30027:SF3">
    <property type="entry name" value="16S RRNA (URACIL(1498)-N(3))-METHYLTRANSFERASE"/>
    <property type="match status" value="1"/>
</dbReference>
<keyword evidence="5 12" id="KW-0963">Cytoplasm</keyword>
<dbReference type="PIRSF" id="PIRSF015601">
    <property type="entry name" value="MTase_slr0722"/>
    <property type="match status" value="1"/>
</dbReference>
<evidence type="ECO:0000256" key="10">
    <source>
        <dbReference type="ARBA" id="ARBA00025699"/>
    </source>
</evidence>
<keyword evidence="7 12" id="KW-0489">Methyltransferase</keyword>
<dbReference type="RefSeq" id="WP_230820607.1">
    <property type="nucleotide sequence ID" value="NZ_JAJNCU010000001.1"/>
</dbReference>
<dbReference type="EMBL" id="JBDZDV010000001">
    <property type="protein sequence ID" value="MET3110093.1"/>
    <property type="molecule type" value="Genomic_DNA"/>
</dbReference>
<evidence type="ECO:0000259" key="13">
    <source>
        <dbReference type="Pfam" id="PF04452"/>
    </source>
</evidence>
<evidence type="ECO:0000256" key="4">
    <source>
        <dbReference type="ARBA" id="ARBA00013673"/>
    </source>
</evidence>
<evidence type="ECO:0000256" key="6">
    <source>
        <dbReference type="ARBA" id="ARBA00022552"/>
    </source>
</evidence>
<dbReference type="EC" id="2.1.1.193" evidence="3 12"/>
<evidence type="ECO:0000256" key="12">
    <source>
        <dbReference type="PIRNR" id="PIRNR015601"/>
    </source>
</evidence>
<feature type="domain" description="Ribosomal RNA small subunit methyltransferase E methyltransferase" evidence="13">
    <location>
        <begin position="73"/>
        <end position="236"/>
    </location>
</feature>
<dbReference type="CDD" id="cd18084">
    <property type="entry name" value="RsmE-like"/>
    <property type="match status" value="1"/>
</dbReference>
<keyword evidence="8 12" id="KW-0808">Transferase</keyword>
<reference evidence="15 16" key="1">
    <citation type="submission" date="2024-05" db="EMBL/GenBank/DDBJ databases">
        <title>Genomic Encyclopedia of Type Strains, Phase IV (KMG-IV): sequencing the most valuable type-strain genomes for metagenomic binning, comparative biology and taxonomic classification.</title>
        <authorList>
            <person name="Goeker M."/>
        </authorList>
    </citation>
    <scope>NUCLEOTIDE SEQUENCE [LARGE SCALE GENOMIC DNA]</scope>
    <source>
        <strain evidence="15 16">DSM 25286</strain>
    </source>
</reference>
<evidence type="ECO:0000256" key="1">
    <source>
        <dbReference type="ARBA" id="ARBA00004496"/>
    </source>
</evidence>
<keyword evidence="16" id="KW-1185">Reference proteome</keyword>
<evidence type="ECO:0000313" key="15">
    <source>
        <dbReference type="EMBL" id="MET3110093.1"/>
    </source>
</evidence>
<keyword evidence="6 12" id="KW-0698">rRNA processing</keyword>
<organism evidence="15 16">
    <name type="scientific">Salinicoccus halitifaciens</name>
    <dbReference type="NCBI Taxonomy" id="1073415"/>
    <lineage>
        <taxon>Bacteria</taxon>
        <taxon>Bacillati</taxon>
        <taxon>Bacillota</taxon>
        <taxon>Bacilli</taxon>
        <taxon>Bacillales</taxon>
        <taxon>Staphylococcaceae</taxon>
        <taxon>Salinicoccus</taxon>
    </lineage>
</organism>
<comment type="similarity">
    <text evidence="2 12">Belongs to the RNA methyltransferase RsmE family.</text>
</comment>
<dbReference type="InterPro" id="IPR029026">
    <property type="entry name" value="tRNA_m1G_MTases_N"/>
</dbReference>
<dbReference type="Pfam" id="PF04452">
    <property type="entry name" value="Methyltrans_RNA"/>
    <property type="match status" value="1"/>
</dbReference>
<feature type="domain" description="Ribosomal RNA small subunit methyltransferase E PUA-like" evidence="14">
    <location>
        <begin position="18"/>
        <end position="60"/>
    </location>
</feature>
<dbReference type="Pfam" id="PF20260">
    <property type="entry name" value="PUA_4"/>
    <property type="match status" value="1"/>
</dbReference>
<evidence type="ECO:0000313" key="16">
    <source>
        <dbReference type="Proteomes" id="UP001549019"/>
    </source>
</evidence>
<dbReference type="NCBIfam" id="TIGR00046">
    <property type="entry name" value="RsmE family RNA methyltransferase"/>
    <property type="match status" value="1"/>
</dbReference>
<keyword evidence="9 12" id="KW-0949">S-adenosyl-L-methionine</keyword>
<dbReference type="InterPro" id="IPR029028">
    <property type="entry name" value="Alpha/beta_knot_MTases"/>
</dbReference>
<dbReference type="Gene3D" id="3.40.1280.10">
    <property type="match status" value="1"/>
</dbReference>
<evidence type="ECO:0000259" key="14">
    <source>
        <dbReference type="Pfam" id="PF20260"/>
    </source>
</evidence>